<proteinExistence type="predicted"/>
<dbReference type="KEGG" id="thas:C6Y53_01980"/>
<sequence length="106" mass="11506">MVDFTLKRASTRPILMARLMTGSGEPIDLTGATVELLMSRNGVLAVDAACVIEDAPAGIVSYEWTAGNTITRGFYLAEIKVTYSDGGVEKFPNNRHLKVHIHEDLG</sequence>
<evidence type="ECO:0000313" key="2">
    <source>
        <dbReference type="Proteomes" id="UP000237655"/>
    </source>
</evidence>
<keyword evidence="2" id="KW-1185">Reference proteome</keyword>
<evidence type="ECO:0000313" key="1">
    <source>
        <dbReference type="EMBL" id="AVO36587.1"/>
    </source>
</evidence>
<reference evidence="2" key="1">
    <citation type="submission" date="2018-03" db="EMBL/GenBank/DDBJ databases">
        <title>Genomic analysis of the strain SH-1 isolated from shrimp intestine.</title>
        <authorList>
            <person name="Kim Y.-S."/>
            <person name="Kim S.-E."/>
            <person name="Kim K.-H."/>
        </authorList>
    </citation>
    <scope>NUCLEOTIDE SEQUENCE [LARGE SCALE GENOMIC DNA]</scope>
    <source>
        <strain evidence="2">SH-1</strain>
    </source>
</reference>
<accession>A0A2S0ML85</accession>
<evidence type="ECO:0008006" key="3">
    <source>
        <dbReference type="Google" id="ProtNLM"/>
    </source>
</evidence>
<organism evidence="1 2">
    <name type="scientific">Pukyongiella litopenaei</name>
    <dbReference type="NCBI Taxonomy" id="2605946"/>
    <lineage>
        <taxon>Bacteria</taxon>
        <taxon>Pseudomonadati</taxon>
        <taxon>Pseudomonadota</taxon>
        <taxon>Alphaproteobacteria</taxon>
        <taxon>Rhodobacterales</taxon>
        <taxon>Paracoccaceae</taxon>
        <taxon>Pukyongiella</taxon>
    </lineage>
</organism>
<dbReference type="RefSeq" id="WP_106470902.1">
    <property type="nucleotide sequence ID" value="NZ_CP027665.1"/>
</dbReference>
<dbReference type="AlphaFoldDB" id="A0A2S0ML85"/>
<protein>
    <recommendedName>
        <fullName evidence="3">BppU N-terminal domain-containing protein</fullName>
    </recommendedName>
</protein>
<dbReference type="Proteomes" id="UP000237655">
    <property type="component" value="Chromosome"/>
</dbReference>
<name>A0A2S0ML85_9RHOB</name>
<gene>
    <name evidence="1" type="ORF">C6Y53_01980</name>
</gene>
<dbReference type="EMBL" id="CP027665">
    <property type="protein sequence ID" value="AVO36587.1"/>
    <property type="molecule type" value="Genomic_DNA"/>
</dbReference>